<dbReference type="AlphaFoldDB" id="A0A4S2ANX9"/>
<sequence>MKIKVLLLAAVAVAFSFVVTSCGNKKAADSNATEVDSCCAAKTEQVCDSAKKACCQGADSAVCPKTACDGAKCDKPCEKK</sequence>
<feature type="chain" id="PRO_5020370149" description="Lipoprotein" evidence="1">
    <location>
        <begin position="28"/>
        <end position="80"/>
    </location>
</feature>
<dbReference type="PROSITE" id="PS51257">
    <property type="entry name" value="PROKAR_LIPOPROTEIN"/>
    <property type="match status" value="1"/>
</dbReference>
<dbReference type="EMBL" id="SRYZ01000033">
    <property type="protein sequence ID" value="TGY02502.1"/>
    <property type="molecule type" value="Genomic_DNA"/>
</dbReference>
<dbReference type="Proteomes" id="UP000310532">
    <property type="component" value="Unassembled WGS sequence"/>
</dbReference>
<evidence type="ECO:0000313" key="2">
    <source>
        <dbReference type="EMBL" id="TGY02502.1"/>
    </source>
</evidence>
<comment type="caution">
    <text evidence="2">The sequence shown here is derived from an EMBL/GenBank/DDBJ whole genome shotgun (WGS) entry which is preliminary data.</text>
</comment>
<name>A0A4S2ANX9_9BACE</name>
<keyword evidence="3" id="KW-1185">Reference proteome</keyword>
<proteinExistence type="predicted"/>
<evidence type="ECO:0008006" key="4">
    <source>
        <dbReference type="Google" id="ProtNLM"/>
    </source>
</evidence>
<gene>
    <name evidence="2" type="ORF">E5355_13460</name>
</gene>
<keyword evidence="1" id="KW-0732">Signal</keyword>
<evidence type="ECO:0000313" key="3">
    <source>
        <dbReference type="Proteomes" id="UP000310532"/>
    </source>
</evidence>
<evidence type="ECO:0000256" key="1">
    <source>
        <dbReference type="SAM" id="SignalP"/>
    </source>
</evidence>
<organism evidence="2 3">
    <name type="scientific">Bacteroides muris</name>
    <name type="common">ex Afrizal et al. 2022</name>
    <dbReference type="NCBI Taxonomy" id="2516960"/>
    <lineage>
        <taxon>Bacteria</taxon>
        <taxon>Pseudomonadati</taxon>
        <taxon>Bacteroidota</taxon>
        <taxon>Bacteroidia</taxon>
        <taxon>Bacteroidales</taxon>
        <taxon>Bacteroidaceae</taxon>
        <taxon>Bacteroides</taxon>
    </lineage>
</organism>
<protein>
    <recommendedName>
        <fullName evidence="4">Lipoprotein</fullName>
    </recommendedName>
</protein>
<accession>A0A4S2ANX9</accession>
<feature type="signal peptide" evidence="1">
    <location>
        <begin position="1"/>
        <end position="27"/>
    </location>
</feature>
<dbReference type="RefSeq" id="WP_136010769.1">
    <property type="nucleotide sequence ID" value="NZ_SRYZ01000033.1"/>
</dbReference>
<reference evidence="2 3" key="1">
    <citation type="submission" date="2019-04" db="EMBL/GenBank/DDBJ databases">
        <title>Microbes associate with the intestines of laboratory mice.</title>
        <authorList>
            <person name="Navarre W."/>
            <person name="Wong E."/>
            <person name="Huang K."/>
            <person name="Tropini C."/>
            <person name="Ng K."/>
            <person name="Yu B."/>
        </authorList>
    </citation>
    <scope>NUCLEOTIDE SEQUENCE [LARGE SCALE GENOMIC DNA]</scope>
    <source>
        <strain evidence="2 3">NM69_E16B</strain>
    </source>
</reference>